<dbReference type="InterPro" id="IPR007466">
    <property type="entry name" value="Peptidyl-Arg-deiminase_porph"/>
</dbReference>
<feature type="compositionally biased region" description="Acidic residues" evidence="2">
    <location>
        <begin position="1"/>
        <end position="10"/>
    </location>
</feature>
<sequence length="382" mass="40507">MIASSEDTDEAGPAGHSTAAAGGAGGGLVRRRMPAEWEPHRRTWMAFPPPNATFGPVDSPGLTQARAVWATVARTISRYEPVILIARPGADAAAARGLAPGPVTVVERPLDDAWVRDTGPTFTVDLPQPPGGNGRRCGGEGTLGAVDWTFNGWGAQEWASWDADRQLAGSIAELAGAAVRSCALTNEGGGIAVDGAGTVLLTETVQRDPRRNPGWDRARVEAEVHAQLGTSHAIWLPRGLARDYDRFGTRGHVDVVAAFVRPGLVAVHHQPDPAHPDHETSRELAALLRASRDAAGRPFDVVEITAPRVLEVDGEPAGYSYLNYYVANGVVVAGTFEDPRDADALDLLGRLYPSRRVEPVDARVIFANGGGVHCITQQQPSC</sequence>
<dbReference type="Pfam" id="PF04371">
    <property type="entry name" value="PAD_porph"/>
    <property type="match status" value="1"/>
</dbReference>
<comment type="caution">
    <text evidence="3">The sequence shown here is derived from an EMBL/GenBank/DDBJ whole genome shotgun (WGS) entry which is preliminary data.</text>
</comment>
<dbReference type="Proteomes" id="UP001201873">
    <property type="component" value="Unassembled WGS sequence"/>
</dbReference>
<accession>A0ABT0JUD8</accession>
<protein>
    <submittedName>
        <fullName evidence="3">Agmatine deiminase family protein</fullName>
    </submittedName>
</protein>
<dbReference type="PANTHER" id="PTHR31377">
    <property type="entry name" value="AGMATINE DEIMINASE-RELATED"/>
    <property type="match status" value="1"/>
</dbReference>
<keyword evidence="4" id="KW-1185">Reference proteome</keyword>
<feature type="compositionally biased region" description="Low complexity" evidence="2">
    <location>
        <begin position="11"/>
        <end position="21"/>
    </location>
</feature>
<organism evidence="3 4">
    <name type="scientific">Frankia umida</name>
    <dbReference type="NCBI Taxonomy" id="573489"/>
    <lineage>
        <taxon>Bacteria</taxon>
        <taxon>Bacillati</taxon>
        <taxon>Actinomycetota</taxon>
        <taxon>Actinomycetes</taxon>
        <taxon>Frankiales</taxon>
        <taxon>Frankiaceae</taxon>
        <taxon>Frankia</taxon>
    </lineage>
</organism>
<evidence type="ECO:0000313" key="4">
    <source>
        <dbReference type="Proteomes" id="UP001201873"/>
    </source>
</evidence>
<evidence type="ECO:0000256" key="2">
    <source>
        <dbReference type="SAM" id="MobiDB-lite"/>
    </source>
</evidence>
<dbReference type="Gene3D" id="3.75.10.10">
    <property type="entry name" value="L-arginine/glycine Amidinotransferase, Chain A"/>
    <property type="match status" value="1"/>
</dbReference>
<dbReference type="SUPFAM" id="SSF55909">
    <property type="entry name" value="Pentein"/>
    <property type="match status" value="1"/>
</dbReference>
<dbReference type="PANTHER" id="PTHR31377:SF0">
    <property type="entry name" value="AGMATINE DEIMINASE-RELATED"/>
    <property type="match status" value="1"/>
</dbReference>
<name>A0ABT0JUD8_9ACTN</name>
<feature type="region of interest" description="Disordered" evidence="2">
    <location>
        <begin position="1"/>
        <end position="29"/>
    </location>
</feature>
<dbReference type="EMBL" id="JALKFT010000003">
    <property type="protein sequence ID" value="MCK9875165.1"/>
    <property type="molecule type" value="Genomic_DNA"/>
</dbReference>
<reference evidence="3 4" key="1">
    <citation type="submission" date="2022-04" db="EMBL/GenBank/DDBJ databases">
        <title>Genome diversity in the genus Frankia.</title>
        <authorList>
            <person name="Carlos-Shanley C."/>
            <person name="Hahn D."/>
        </authorList>
    </citation>
    <scope>NUCLEOTIDE SEQUENCE [LARGE SCALE GENOMIC DNA]</scope>
    <source>
        <strain evidence="3 4">Ag45/Mut15</strain>
    </source>
</reference>
<proteinExistence type="predicted"/>
<evidence type="ECO:0000256" key="1">
    <source>
        <dbReference type="ARBA" id="ARBA00022801"/>
    </source>
</evidence>
<gene>
    <name evidence="3" type="ORF">MXD59_05100</name>
</gene>
<keyword evidence="1" id="KW-0378">Hydrolase</keyword>
<evidence type="ECO:0000313" key="3">
    <source>
        <dbReference type="EMBL" id="MCK9875165.1"/>
    </source>
</evidence>